<feature type="coiled-coil region" evidence="1">
    <location>
        <begin position="38"/>
        <end position="139"/>
    </location>
</feature>
<comment type="caution">
    <text evidence="4">The sequence shown here is derived from an EMBL/GenBank/DDBJ whole genome shotgun (WGS) entry which is preliminary data.</text>
</comment>
<keyword evidence="5" id="KW-1185">Reference proteome</keyword>
<name>A0A7J6CK30_9TELE</name>
<dbReference type="Pfam" id="PF13863">
    <property type="entry name" value="DUF4200"/>
    <property type="match status" value="1"/>
</dbReference>
<dbReference type="AlphaFoldDB" id="A0A7J6CK30"/>
<reference evidence="4 5" key="1">
    <citation type="submission" date="2020-04" db="EMBL/GenBank/DDBJ databases">
        <title>Chromosome-level genome assembly of a cyprinid fish Onychostoma macrolepis by integration of Nanopore Sequencing, Bionano and Hi-C technology.</title>
        <authorList>
            <person name="Wang D."/>
        </authorList>
    </citation>
    <scope>NUCLEOTIDE SEQUENCE [LARGE SCALE GENOMIC DNA]</scope>
    <source>
        <strain evidence="4">SWU-2019</strain>
        <tissue evidence="4">Muscle</tissue>
    </source>
</reference>
<dbReference type="EMBL" id="JAAMOB010000011">
    <property type="protein sequence ID" value="KAF4107688.1"/>
    <property type="molecule type" value="Genomic_DNA"/>
</dbReference>
<feature type="region of interest" description="Disordered" evidence="2">
    <location>
        <begin position="295"/>
        <end position="317"/>
    </location>
</feature>
<evidence type="ECO:0000313" key="4">
    <source>
        <dbReference type="EMBL" id="KAF4107688.1"/>
    </source>
</evidence>
<feature type="coiled-coil region" evidence="1">
    <location>
        <begin position="174"/>
        <end position="252"/>
    </location>
</feature>
<evidence type="ECO:0000313" key="5">
    <source>
        <dbReference type="Proteomes" id="UP000579812"/>
    </source>
</evidence>
<evidence type="ECO:0000256" key="2">
    <source>
        <dbReference type="SAM" id="MobiDB-lite"/>
    </source>
</evidence>
<protein>
    <recommendedName>
        <fullName evidence="3">DUF4200 domain-containing protein</fullName>
    </recommendedName>
</protein>
<evidence type="ECO:0000256" key="1">
    <source>
        <dbReference type="SAM" id="Coils"/>
    </source>
</evidence>
<dbReference type="OrthoDB" id="8869449at2759"/>
<dbReference type="Proteomes" id="UP000579812">
    <property type="component" value="Unassembled WGS sequence"/>
</dbReference>
<gene>
    <name evidence="4" type="ORF">G5714_012052</name>
</gene>
<keyword evidence="1" id="KW-0175">Coiled coil</keyword>
<evidence type="ECO:0000259" key="3">
    <source>
        <dbReference type="Pfam" id="PF13863"/>
    </source>
</evidence>
<dbReference type="InterPro" id="IPR025252">
    <property type="entry name" value="DUF4200"/>
</dbReference>
<proteinExistence type="predicted"/>
<sequence>MNFNAEDHYRSAFKERLSSGIKDLEKDSANMRTSAMLLAEAREENEIVNRALEDQEKELQIRRERLRERAENVKKEEEKLRQYKLDTAKELQENEARRLRAIQKRKEEEAKIKEKEENIKKLMTQYEALLADKEQLDQRKLLAKLHQESTAKMHGKFENTGRHRDCHGAQSIRKEILERQANEKKAEHKKLELMKDIKEQQTRLLHYTKQLQQQQTELDNIRSETHKWELKREELRSTAEREELQHAQIKVRIRSIYQIIAPYWRESVDIEDPFKQLQLIRKHFQLVRAIAEDRNVMTTPSGGTEEDDRQQRLRSKL</sequence>
<feature type="domain" description="DUF4200" evidence="3">
    <location>
        <begin position="39"/>
        <end position="138"/>
    </location>
</feature>
<accession>A0A7J6CK30</accession>
<organism evidence="4 5">
    <name type="scientific">Onychostoma macrolepis</name>
    <dbReference type="NCBI Taxonomy" id="369639"/>
    <lineage>
        <taxon>Eukaryota</taxon>
        <taxon>Metazoa</taxon>
        <taxon>Chordata</taxon>
        <taxon>Craniata</taxon>
        <taxon>Vertebrata</taxon>
        <taxon>Euteleostomi</taxon>
        <taxon>Actinopterygii</taxon>
        <taxon>Neopterygii</taxon>
        <taxon>Teleostei</taxon>
        <taxon>Ostariophysi</taxon>
        <taxon>Cypriniformes</taxon>
        <taxon>Cyprinidae</taxon>
        <taxon>Acrossocheilinae</taxon>
        <taxon>Onychostoma</taxon>
    </lineage>
</organism>